<feature type="transmembrane region" description="Helical" evidence="14">
    <location>
        <begin position="267"/>
        <end position="286"/>
    </location>
</feature>
<dbReference type="RefSeq" id="WP_006302059.1">
    <property type="nucleotide sequence ID" value="NZ_CM001022.1"/>
</dbReference>
<comment type="catalytic activity">
    <reaction evidence="12">
        <text>L-proline(in) + Na(+)(in) = L-proline(out) + Na(+)(out)</text>
        <dbReference type="Rhea" id="RHEA:28967"/>
        <dbReference type="ChEBI" id="CHEBI:29101"/>
        <dbReference type="ChEBI" id="CHEBI:60039"/>
    </reaction>
</comment>
<keyword evidence="8" id="KW-0915">Sodium</keyword>
<feature type="transmembrane region" description="Helical" evidence="14">
    <location>
        <begin position="379"/>
        <end position="401"/>
    </location>
</feature>
<name>E3D0S3_9BACT</name>
<evidence type="ECO:0000313" key="16">
    <source>
        <dbReference type="Proteomes" id="UP000005096"/>
    </source>
</evidence>
<keyword evidence="5 14" id="KW-0812">Transmembrane</keyword>
<dbReference type="Proteomes" id="UP000005096">
    <property type="component" value="Chromosome"/>
</dbReference>
<feature type="transmembrane region" description="Helical" evidence="14">
    <location>
        <begin position="118"/>
        <end position="146"/>
    </location>
</feature>
<comment type="subcellular location">
    <subcellularLocation>
        <location evidence="1">Cell membrane</location>
        <topology evidence="1">Multi-pass membrane protein</topology>
    </subcellularLocation>
</comment>
<feature type="transmembrane region" description="Helical" evidence="14">
    <location>
        <begin position="221"/>
        <end position="246"/>
    </location>
</feature>
<feature type="transmembrane region" description="Helical" evidence="14">
    <location>
        <begin position="6"/>
        <end position="24"/>
    </location>
</feature>
<reference evidence="15 16" key="1">
    <citation type="journal article" date="2010" name="Stand. Genomic Sci.">
        <title>Non-contiguous finished genome sequence of Aminomonas paucivorans type strain (GLU-3).</title>
        <authorList>
            <person name="Pitluck S."/>
            <person name="Yasawong M."/>
            <person name="Held B."/>
            <person name="Lapidus A."/>
            <person name="Nolan M."/>
            <person name="Copeland A."/>
            <person name="Lucas S."/>
            <person name="Del Rio T.G."/>
            <person name="Tice H."/>
            <person name="Cheng J.F."/>
            <person name="Chertkov O."/>
            <person name="Goodwin L."/>
            <person name="Tapia R."/>
            <person name="Han C."/>
            <person name="Liolios K."/>
            <person name="Ivanova N."/>
            <person name="Mavromatis K."/>
            <person name="Ovchinnikova G."/>
            <person name="Pati A."/>
            <person name="Chen A."/>
            <person name="Palaniappan K."/>
            <person name="Land M."/>
            <person name="Hauser L."/>
            <person name="Chang Y.J."/>
            <person name="Jeffries C.D."/>
            <person name="Pukall R."/>
            <person name="Spring S."/>
            <person name="Rohde M."/>
            <person name="Sikorski J."/>
            <person name="Goker M."/>
            <person name="Woyke T."/>
            <person name="Bristow J."/>
            <person name="Eisen J.A."/>
            <person name="Markowitz V."/>
            <person name="Hugenholtz P."/>
            <person name="Kyrpides N.C."/>
            <person name="Klenk H.P."/>
        </authorList>
    </citation>
    <scope>NUCLEOTIDE SEQUENCE [LARGE SCALE GENOMIC DNA]</scope>
    <source>
        <strain evidence="15 16">DSM 12260</strain>
    </source>
</reference>
<dbReference type="GO" id="GO:0015193">
    <property type="term" value="F:L-proline transmembrane transporter activity"/>
    <property type="evidence" value="ECO:0007669"/>
    <property type="project" value="TreeGrafter"/>
</dbReference>
<accession>E3D0S3</accession>
<dbReference type="PROSITE" id="PS50283">
    <property type="entry name" value="NA_SOLUT_SYMP_3"/>
    <property type="match status" value="1"/>
</dbReference>
<keyword evidence="7 14" id="KW-1133">Transmembrane helix</keyword>
<keyword evidence="4" id="KW-1003">Cell membrane</keyword>
<protein>
    <submittedName>
        <fullName evidence="15">Na+/solute symporter</fullName>
    </submittedName>
</protein>
<dbReference type="EMBL" id="CM001022">
    <property type="protein sequence ID" value="EFQ24811.1"/>
    <property type="molecule type" value="Genomic_DNA"/>
</dbReference>
<dbReference type="PaxDb" id="584708-Apau_2404"/>
<proteinExistence type="inferred from homology"/>
<feature type="transmembrane region" description="Helical" evidence="14">
    <location>
        <begin position="36"/>
        <end position="59"/>
    </location>
</feature>
<feature type="transmembrane region" description="Helical" evidence="14">
    <location>
        <begin position="152"/>
        <end position="170"/>
    </location>
</feature>
<feature type="transmembrane region" description="Helical" evidence="14">
    <location>
        <begin position="450"/>
        <end position="471"/>
    </location>
</feature>
<feature type="transmembrane region" description="Helical" evidence="14">
    <location>
        <begin position="182"/>
        <end position="209"/>
    </location>
</feature>
<feature type="transmembrane region" description="Helical" evidence="14">
    <location>
        <begin position="65"/>
        <end position="86"/>
    </location>
</feature>
<dbReference type="Pfam" id="PF00474">
    <property type="entry name" value="SSF"/>
    <property type="match status" value="1"/>
</dbReference>
<evidence type="ECO:0000256" key="3">
    <source>
        <dbReference type="ARBA" id="ARBA00022448"/>
    </source>
</evidence>
<evidence type="ECO:0000256" key="2">
    <source>
        <dbReference type="ARBA" id="ARBA00006434"/>
    </source>
</evidence>
<keyword evidence="3" id="KW-0813">Transport</keyword>
<gene>
    <name evidence="15" type="ORF">Apau_2404</name>
</gene>
<keyword evidence="16" id="KW-1185">Reference proteome</keyword>
<keyword evidence="6" id="KW-0769">Symport</keyword>
<dbReference type="STRING" id="584708.Apau_2404"/>
<feature type="transmembrane region" description="Helical" evidence="14">
    <location>
        <begin position="413"/>
        <end position="430"/>
    </location>
</feature>
<evidence type="ECO:0000256" key="1">
    <source>
        <dbReference type="ARBA" id="ARBA00004651"/>
    </source>
</evidence>
<dbReference type="GO" id="GO:0005298">
    <property type="term" value="F:proline:sodium symporter activity"/>
    <property type="evidence" value="ECO:0007669"/>
    <property type="project" value="TreeGrafter"/>
</dbReference>
<evidence type="ECO:0000256" key="5">
    <source>
        <dbReference type="ARBA" id="ARBA00022692"/>
    </source>
</evidence>
<evidence type="ECO:0000256" key="9">
    <source>
        <dbReference type="ARBA" id="ARBA00023065"/>
    </source>
</evidence>
<comment type="similarity">
    <text evidence="2 13">Belongs to the sodium:solute symporter (SSF) (TC 2.A.21) family.</text>
</comment>
<dbReference type="AlphaFoldDB" id="E3D0S3"/>
<keyword evidence="9" id="KW-0406">Ion transport</keyword>
<evidence type="ECO:0000313" key="15">
    <source>
        <dbReference type="EMBL" id="EFQ24811.1"/>
    </source>
</evidence>
<evidence type="ECO:0000256" key="6">
    <source>
        <dbReference type="ARBA" id="ARBA00022847"/>
    </source>
</evidence>
<keyword evidence="11" id="KW-0739">Sodium transport</keyword>
<organism evidence="15 16">
    <name type="scientific">Aminomonas paucivorans DSM 12260</name>
    <dbReference type="NCBI Taxonomy" id="584708"/>
    <lineage>
        <taxon>Bacteria</taxon>
        <taxon>Thermotogati</taxon>
        <taxon>Synergistota</taxon>
        <taxon>Synergistia</taxon>
        <taxon>Synergistales</taxon>
        <taxon>Synergistaceae</taxon>
        <taxon>Aminomonas</taxon>
    </lineage>
</organism>
<dbReference type="PANTHER" id="PTHR48086:SF3">
    <property type="entry name" value="SODIUM_PROLINE SYMPORTER"/>
    <property type="match status" value="1"/>
</dbReference>
<evidence type="ECO:0000256" key="11">
    <source>
        <dbReference type="ARBA" id="ARBA00023201"/>
    </source>
</evidence>
<keyword evidence="10 14" id="KW-0472">Membrane</keyword>
<evidence type="ECO:0000256" key="8">
    <source>
        <dbReference type="ARBA" id="ARBA00023053"/>
    </source>
</evidence>
<evidence type="ECO:0000256" key="4">
    <source>
        <dbReference type="ARBA" id="ARBA00022475"/>
    </source>
</evidence>
<evidence type="ECO:0000256" key="12">
    <source>
        <dbReference type="ARBA" id="ARBA00033708"/>
    </source>
</evidence>
<dbReference type="GO" id="GO:0005886">
    <property type="term" value="C:plasma membrane"/>
    <property type="evidence" value="ECO:0007669"/>
    <property type="project" value="UniProtKB-SubCell"/>
</dbReference>
<dbReference type="HOGENOM" id="CLU_018808_15_2_0"/>
<sequence length="483" mass="49656">MTWVSLAVWVLYGGALLALSRWASQRDALLPGRVGVAVQAFAYVATYVSAVALVGFGGLCHRLGLQMLLIAAGNVWLGIWFVYRFLAWPTRLWQRRLGARTPAELIARAYGVPGLQAFLGGISGILLVVYGSAVFKGAALMLGAAIPLPEPVLLGVLVVLVGISVVWGGLRGVLYTEAFQGFVMVLGVGALLVAVLRAVGGPVAGLAALSALPPTEEANRGFAALSSGGAGLNVVFLALVTSVGVWAQPQLLQRHFALKDRGETGRVAPLAMLVCALVVGGTYFAGALSRLVLGPDVASPDAVVPALVARLLPEWGRQLFVLAVVSASLSTASALLHIASSCLGRDVLGRPLCKGEWRLAVGVSAGASGLLALHKGSFIAFVCATSWTLIACAVLVPYLGLIAFGPRWGRARVWGASAGGVLGAAVWYLAGYGPTAGKLTGLVAPGILGSLHPLAVGLLCSLGGVLLGGILERFPARESLGVD</sequence>
<dbReference type="Gene3D" id="1.20.1730.10">
    <property type="entry name" value="Sodium/glucose cotransporter"/>
    <property type="match status" value="1"/>
</dbReference>
<evidence type="ECO:0000256" key="7">
    <source>
        <dbReference type="ARBA" id="ARBA00022989"/>
    </source>
</evidence>
<dbReference type="InterPro" id="IPR001734">
    <property type="entry name" value="Na/solute_symporter"/>
</dbReference>
<dbReference type="OrthoDB" id="9789704at2"/>
<evidence type="ECO:0000256" key="13">
    <source>
        <dbReference type="RuleBase" id="RU362091"/>
    </source>
</evidence>
<dbReference type="InterPro" id="IPR038377">
    <property type="entry name" value="Na/Glc_symporter_sf"/>
</dbReference>
<evidence type="ECO:0000256" key="14">
    <source>
        <dbReference type="SAM" id="Phobius"/>
    </source>
</evidence>
<dbReference type="PANTHER" id="PTHR48086">
    <property type="entry name" value="SODIUM/PROLINE SYMPORTER-RELATED"/>
    <property type="match status" value="1"/>
</dbReference>
<dbReference type="GO" id="GO:0015824">
    <property type="term" value="P:proline transport"/>
    <property type="evidence" value="ECO:0007669"/>
    <property type="project" value="TreeGrafter"/>
</dbReference>
<dbReference type="eggNOG" id="COG4145">
    <property type="taxonomic scope" value="Bacteria"/>
</dbReference>
<dbReference type="InterPro" id="IPR050277">
    <property type="entry name" value="Sodium:Solute_Symporter"/>
</dbReference>
<evidence type="ECO:0000256" key="10">
    <source>
        <dbReference type="ARBA" id="ARBA00023136"/>
    </source>
</evidence>